<dbReference type="AlphaFoldDB" id="A0A0F5K6T7"/>
<dbReference type="EMBL" id="LAQU01000001">
    <property type="protein sequence ID" value="KKB65247.1"/>
    <property type="molecule type" value="Genomic_DNA"/>
</dbReference>
<keyword evidence="2" id="KW-0677">Repeat</keyword>
<dbReference type="PIRSF" id="PIRSF004692">
    <property type="entry name" value="KdsD_KpsF"/>
    <property type="match status" value="1"/>
</dbReference>
<feature type="site" description="Catalytically relevant" evidence="6">
    <location>
        <position position="57"/>
    </location>
</feature>
<feature type="site" description="Catalytically relevant" evidence="6">
    <location>
        <position position="109"/>
    </location>
</feature>
<keyword evidence="3 7" id="KW-0129">CBS domain</keyword>
<dbReference type="PROSITE" id="PS51464">
    <property type="entry name" value="SIS"/>
    <property type="match status" value="1"/>
</dbReference>
<name>A0A0F5K6T7_9BURK</name>
<dbReference type="InterPro" id="IPR000644">
    <property type="entry name" value="CBS_dom"/>
</dbReference>
<evidence type="ECO:0000256" key="7">
    <source>
        <dbReference type="PROSITE-ProRule" id="PRU00703"/>
    </source>
</evidence>
<dbReference type="InterPro" id="IPR035474">
    <property type="entry name" value="SIS_Kpsf"/>
</dbReference>
<dbReference type="InterPro" id="IPR001347">
    <property type="entry name" value="SIS_dom"/>
</dbReference>
<feature type="domain" description="CBS" evidence="8">
    <location>
        <begin position="275"/>
        <end position="327"/>
    </location>
</feature>
<dbReference type="PATRIC" id="fig|28092.6.peg.230"/>
<dbReference type="RefSeq" id="WP_024902529.1">
    <property type="nucleotide sequence ID" value="NZ_CADFGU010000001.1"/>
</dbReference>
<dbReference type="InterPro" id="IPR050986">
    <property type="entry name" value="GutQ/KpsF_isomerases"/>
</dbReference>
<reference evidence="10 11" key="1">
    <citation type="submission" date="2015-03" db="EMBL/GenBank/DDBJ databases">
        <title>Draft Genome Sequence of Burkholderia andropogonis type strain ICMP2807, isolated from Sorghum bicolor.</title>
        <authorList>
            <person name="Lopes-Santos L."/>
            <person name="Castro D.B."/>
            <person name="Ottoboni L.M."/>
            <person name="Park D."/>
            <person name="Weirc B.S."/>
            <person name="Destefano S.A."/>
        </authorList>
    </citation>
    <scope>NUCLEOTIDE SEQUENCE [LARGE SCALE GENOMIC DNA]</scope>
    <source>
        <strain evidence="10 11">ICMP2807</strain>
    </source>
</reference>
<feature type="binding site" evidence="5">
    <location>
        <position position="80"/>
    </location>
    <ligand>
        <name>Zn(2+)</name>
        <dbReference type="ChEBI" id="CHEBI:29105"/>
    </ligand>
</feature>
<feature type="site" description="Catalytically relevant" evidence="6">
    <location>
        <position position="191"/>
    </location>
</feature>
<dbReference type="GO" id="GO:0097367">
    <property type="term" value="F:carbohydrate derivative binding"/>
    <property type="evidence" value="ECO:0007669"/>
    <property type="project" value="InterPro"/>
</dbReference>
<feature type="domain" description="SIS" evidence="9">
    <location>
        <begin position="39"/>
        <end position="182"/>
    </location>
</feature>
<sequence>MIAKINQDRAMSLARNVLAIEADAVRGVAERLDVQFVDAVQLLLACRGRVVVSGIGKSGHIARKVAATLASTGTPAFFVHPAEAVHGDLGMITADDVFLVISYSGETDELLRIMPLVKRMDTGLIAITGNPQSSLARLADAHLDGHITKEACPMNLAPTASAVAALALGDALACAVLDARGFGPEDFARSHPGGALGRRLLTYVRDIMRVGDAVPRVSAGASVHDALFEITAKGLGMTAVTEAGDKLIGVFTDGDLRRVLKSHSNLDMLPIRDVMTPSPRVIAPDHLASEAASQMEKHRVTQILVVEPAGTLVGALNLHDLFRAKVI</sequence>
<dbReference type="NCBIfam" id="TIGR00393">
    <property type="entry name" value="kpsF"/>
    <property type="match status" value="1"/>
</dbReference>
<accession>A0A0F5K6T7</accession>
<keyword evidence="5" id="KW-0479">Metal-binding</keyword>
<dbReference type="GO" id="GO:0005975">
    <property type="term" value="P:carbohydrate metabolic process"/>
    <property type="evidence" value="ECO:0007669"/>
    <property type="project" value="InterPro"/>
</dbReference>
<dbReference type="InterPro" id="IPR046342">
    <property type="entry name" value="CBS_dom_sf"/>
</dbReference>
<protein>
    <submittedName>
        <fullName evidence="10">Arabinose 5-phosphate isomerase</fullName>
    </submittedName>
</protein>
<dbReference type="Proteomes" id="UP000033618">
    <property type="component" value="Unassembled WGS sequence"/>
</dbReference>
<dbReference type="InterPro" id="IPR046348">
    <property type="entry name" value="SIS_dom_sf"/>
</dbReference>
<evidence type="ECO:0000256" key="6">
    <source>
        <dbReference type="PIRSR" id="PIRSR004692-3"/>
    </source>
</evidence>
<dbReference type="Gene3D" id="3.10.580.10">
    <property type="entry name" value="CBS-domain"/>
    <property type="match status" value="1"/>
</dbReference>
<gene>
    <name evidence="10" type="ORF">WM40_01030</name>
</gene>
<dbReference type="Pfam" id="PF01380">
    <property type="entry name" value="SIS"/>
    <property type="match status" value="1"/>
</dbReference>
<dbReference type="PANTHER" id="PTHR42745:SF1">
    <property type="entry name" value="ARABINOSE 5-PHOSPHATE ISOMERASE KDSD"/>
    <property type="match status" value="1"/>
</dbReference>
<dbReference type="PANTHER" id="PTHR42745">
    <property type="match status" value="1"/>
</dbReference>
<feature type="domain" description="CBS" evidence="8">
    <location>
        <begin position="208"/>
        <end position="268"/>
    </location>
</feature>
<proteinExistence type="inferred from homology"/>
<evidence type="ECO:0000313" key="11">
    <source>
        <dbReference type="Proteomes" id="UP000033618"/>
    </source>
</evidence>
<dbReference type="PROSITE" id="PS51371">
    <property type="entry name" value="CBS"/>
    <property type="match status" value="2"/>
</dbReference>
<dbReference type="InterPro" id="IPR004800">
    <property type="entry name" value="KdsD/KpsF-type"/>
</dbReference>
<keyword evidence="10" id="KW-0413">Isomerase</keyword>
<evidence type="ECO:0000256" key="1">
    <source>
        <dbReference type="ARBA" id="ARBA00008165"/>
    </source>
</evidence>
<dbReference type="SUPFAM" id="SSF53697">
    <property type="entry name" value="SIS domain"/>
    <property type="match status" value="1"/>
</dbReference>
<evidence type="ECO:0000256" key="4">
    <source>
        <dbReference type="PIRNR" id="PIRNR004692"/>
    </source>
</evidence>
<dbReference type="SMART" id="SM00116">
    <property type="entry name" value="CBS"/>
    <property type="match status" value="2"/>
</dbReference>
<dbReference type="FunFam" id="3.40.50.10490:FF:000011">
    <property type="entry name" value="Arabinose 5-phosphate isomerase"/>
    <property type="match status" value="1"/>
</dbReference>
<evidence type="ECO:0000259" key="9">
    <source>
        <dbReference type="PROSITE" id="PS51464"/>
    </source>
</evidence>
<dbReference type="Gene3D" id="3.40.50.10490">
    <property type="entry name" value="Glucose-6-phosphate isomerase like protein, domain 1"/>
    <property type="match status" value="1"/>
</dbReference>
<evidence type="ECO:0000313" key="10">
    <source>
        <dbReference type="EMBL" id="KKB65247.1"/>
    </source>
</evidence>
<dbReference type="CDD" id="cd05014">
    <property type="entry name" value="SIS_Kpsf"/>
    <property type="match status" value="1"/>
</dbReference>
<feature type="site" description="Catalytically relevant" evidence="6">
    <location>
        <position position="150"/>
    </location>
</feature>
<dbReference type="Pfam" id="PF00571">
    <property type="entry name" value="CBS"/>
    <property type="match status" value="2"/>
</dbReference>
<comment type="caution">
    <text evidence="10">The sequence shown here is derived from an EMBL/GenBank/DDBJ whole genome shotgun (WGS) entry which is preliminary data.</text>
</comment>
<dbReference type="CDD" id="cd04604">
    <property type="entry name" value="CBS_pair_SIS_assoc"/>
    <property type="match status" value="1"/>
</dbReference>
<dbReference type="GO" id="GO:1901135">
    <property type="term" value="P:carbohydrate derivative metabolic process"/>
    <property type="evidence" value="ECO:0007669"/>
    <property type="project" value="InterPro"/>
</dbReference>
<evidence type="ECO:0000259" key="8">
    <source>
        <dbReference type="PROSITE" id="PS51371"/>
    </source>
</evidence>
<evidence type="ECO:0000256" key="2">
    <source>
        <dbReference type="ARBA" id="ARBA00022737"/>
    </source>
</evidence>
<keyword evidence="5" id="KW-0862">Zinc</keyword>
<evidence type="ECO:0000256" key="5">
    <source>
        <dbReference type="PIRSR" id="PIRSR004692-2"/>
    </source>
</evidence>
<dbReference type="GO" id="GO:0046872">
    <property type="term" value="F:metal ion binding"/>
    <property type="evidence" value="ECO:0007669"/>
    <property type="project" value="UniProtKB-KW"/>
</dbReference>
<keyword evidence="11" id="KW-1185">Reference proteome</keyword>
<dbReference type="OrthoDB" id="9762536at2"/>
<organism evidence="10 11">
    <name type="scientific">Robbsia andropogonis</name>
    <dbReference type="NCBI Taxonomy" id="28092"/>
    <lineage>
        <taxon>Bacteria</taxon>
        <taxon>Pseudomonadati</taxon>
        <taxon>Pseudomonadota</taxon>
        <taxon>Betaproteobacteria</taxon>
        <taxon>Burkholderiales</taxon>
        <taxon>Burkholderiaceae</taxon>
        <taxon>Robbsia</taxon>
    </lineage>
</organism>
<dbReference type="STRING" id="28092.WM40_01030"/>
<evidence type="ECO:0000256" key="3">
    <source>
        <dbReference type="ARBA" id="ARBA00023122"/>
    </source>
</evidence>
<dbReference type="GO" id="GO:0019146">
    <property type="term" value="F:arabinose-5-phosphate isomerase activity"/>
    <property type="evidence" value="ECO:0007669"/>
    <property type="project" value="UniProtKB-ARBA"/>
</dbReference>
<comment type="similarity">
    <text evidence="1 4">Belongs to the SIS family. GutQ/KpsF subfamily.</text>
</comment>